<keyword evidence="3" id="KW-1185">Reference proteome</keyword>
<comment type="caution">
    <text evidence="2">The sequence shown here is derived from an EMBL/GenBank/DDBJ whole genome shotgun (WGS) entry which is preliminary data.</text>
</comment>
<reference evidence="3" key="1">
    <citation type="submission" date="2023-07" db="EMBL/GenBank/DDBJ databases">
        <title>Whole genome sequence analysis of rice epiphytic Sphingomonas sanguinis OsEp_Plm_15B2.</title>
        <authorList>
            <person name="Sahu K.P."/>
            <person name="Asharani P."/>
            <person name="Reddy B."/>
            <person name="Kumar A."/>
        </authorList>
    </citation>
    <scope>NUCLEOTIDE SEQUENCE [LARGE SCALE GENOMIC DNA]</scope>
    <source>
        <strain evidence="3">OsEp_Plm_15B2</strain>
    </source>
</reference>
<dbReference type="Proteomes" id="UP001292182">
    <property type="component" value="Unassembled WGS sequence"/>
</dbReference>
<dbReference type="RefSeq" id="WP_219019018.1">
    <property type="nucleotide sequence ID" value="NZ_CP079203.1"/>
</dbReference>
<protein>
    <submittedName>
        <fullName evidence="2">Uncharacterized protein</fullName>
    </submittedName>
</protein>
<evidence type="ECO:0000313" key="3">
    <source>
        <dbReference type="Proteomes" id="UP001292182"/>
    </source>
</evidence>
<evidence type="ECO:0000313" key="2">
    <source>
        <dbReference type="EMBL" id="MDZ7282140.1"/>
    </source>
</evidence>
<feature type="chain" id="PRO_5045608370" evidence="1">
    <location>
        <begin position="29"/>
        <end position="90"/>
    </location>
</feature>
<gene>
    <name evidence="2" type="ORF">N4G62_08885</name>
</gene>
<proteinExistence type="predicted"/>
<dbReference type="EMBL" id="JAOBTW010000007">
    <property type="protein sequence ID" value="MDZ7282140.1"/>
    <property type="molecule type" value="Genomic_DNA"/>
</dbReference>
<keyword evidence="1" id="KW-0732">Signal</keyword>
<name>A0ABU5LQE5_9SPHN</name>
<sequence>MKKIALSIPGFAALATVAIAGTATPALAMPTCEQEVEIRCSGYDVAGRPRLDIYYSSYDDCVERETAVRCAAPRDGSQTASLMRFRYQQA</sequence>
<accession>A0ABU5LQE5</accession>
<evidence type="ECO:0000256" key="1">
    <source>
        <dbReference type="SAM" id="SignalP"/>
    </source>
</evidence>
<organism evidence="2 3">
    <name type="scientific">Sphingomonas sanguinis</name>
    <dbReference type="NCBI Taxonomy" id="33051"/>
    <lineage>
        <taxon>Bacteria</taxon>
        <taxon>Pseudomonadati</taxon>
        <taxon>Pseudomonadota</taxon>
        <taxon>Alphaproteobacteria</taxon>
        <taxon>Sphingomonadales</taxon>
        <taxon>Sphingomonadaceae</taxon>
        <taxon>Sphingomonas</taxon>
    </lineage>
</organism>
<feature type="signal peptide" evidence="1">
    <location>
        <begin position="1"/>
        <end position="28"/>
    </location>
</feature>